<dbReference type="InParanoid" id="A0A369JU84"/>
<evidence type="ECO:0000313" key="2">
    <source>
        <dbReference type="Proteomes" id="UP000076154"/>
    </source>
</evidence>
<comment type="caution">
    <text evidence="1">The sequence shown here is derived from an EMBL/GenBank/DDBJ whole genome shotgun (WGS) entry which is preliminary data.</text>
</comment>
<evidence type="ECO:0008006" key="3">
    <source>
        <dbReference type="Google" id="ProtNLM"/>
    </source>
</evidence>
<protein>
    <recommendedName>
        <fullName evidence="3">F-box domain-containing protein</fullName>
    </recommendedName>
</protein>
<organism evidence="1 2">
    <name type="scientific">Hypsizygus marmoreus</name>
    <name type="common">White beech mushroom</name>
    <name type="synonym">Agaricus marmoreus</name>
    <dbReference type="NCBI Taxonomy" id="39966"/>
    <lineage>
        <taxon>Eukaryota</taxon>
        <taxon>Fungi</taxon>
        <taxon>Dikarya</taxon>
        <taxon>Basidiomycota</taxon>
        <taxon>Agaricomycotina</taxon>
        <taxon>Agaricomycetes</taxon>
        <taxon>Agaricomycetidae</taxon>
        <taxon>Agaricales</taxon>
        <taxon>Tricholomatineae</taxon>
        <taxon>Lyophyllaceae</taxon>
        <taxon>Hypsizygus</taxon>
    </lineage>
</organism>
<dbReference type="AlphaFoldDB" id="A0A369JU84"/>
<evidence type="ECO:0000313" key="1">
    <source>
        <dbReference type="EMBL" id="RDB22894.1"/>
    </source>
</evidence>
<name>A0A369JU84_HYPMA</name>
<dbReference type="OrthoDB" id="3365698at2759"/>
<reference evidence="1" key="1">
    <citation type="submission" date="2018-04" db="EMBL/GenBank/DDBJ databases">
        <title>Whole genome sequencing of Hypsizygus marmoreus.</title>
        <authorList>
            <person name="Choi I.-G."/>
            <person name="Min B."/>
            <person name="Kim J.-G."/>
            <person name="Kim S."/>
            <person name="Oh Y.-L."/>
            <person name="Kong W.-S."/>
            <person name="Park H."/>
            <person name="Jeong J."/>
            <person name="Song E.-S."/>
        </authorList>
    </citation>
    <scope>NUCLEOTIDE SEQUENCE [LARGE SCALE GENOMIC DNA]</scope>
    <source>
        <strain evidence="1">51987-8</strain>
    </source>
</reference>
<accession>A0A369JU84</accession>
<proteinExistence type="predicted"/>
<dbReference type="EMBL" id="LUEZ02000048">
    <property type="protein sequence ID" value="RDB22894.1"/>
    <property type="molecule type" value="Genomic_DNA"/>
</dbReference>
<sequence>MNSDLEPDFVTNLLSRGSSLNNVFRTNNPPSSDQRDQIINLVRDIENYIDPRDQLDPTAFDSEPRTLQQLKELCTACKSALSSLRQMPPEIISYIFSKSIPAAPVDFDNEPWDTLDVTREPWTLAQISSSWRAIAFANREIWSFIRLNLEIIYVAGKRPPALATLQCCLERSGNHALSIYFKDSYAPMAEAGRLLIALLSHSSRWINVTMSMPFVNVQQLAKVRLRLPLLHHLDISAYGANTFGILDAFEVAPRLREASLSVGDPCTVLLPWSQLTKFQGWVIPSLDVLSHASQVVDCSLSFDSWYTKDPTVPVVRSHALRRLQINLECALDGLEAPLLEDLHIGHLDDSAAPGMTHVTSFIRRSSCSLKSLLFSRITLEHESDLIPLLESTPSLAFLQVRYGSVNWDALMHALTITGTRCLLPNLKTASFVFGKTTTMLNPHPHVNSSKLMDMIESRFHVDGREGVTPLESIALIELAQPLSTQLARLAVLKEQGLKVIDDMQLGEDIPPVVRWTWVDYLGP</sequence>
<keyword evidence="2" id="KW-1185">Reference proteome</keyword>
<dbReference type="Proteomes" id="UP000076154">
    <property type="component" value="Unassembled WGS sequence"/>
</dbReference>
<gene>
    <name evidence="1" type="ORF">Hypma_009827</name>
</gene>